<dbReference type="Proteomes" id="UP000838763">
    <property type="component" value="Unassembled WGS sequence"/>
</dbReference>
<protein>
    <recommendedName>
        <fullName evidence="10">Tyrosine--tRNA ligase</fullName>
        <ecNumber evidence="10">6.1.1.1</ecNumber>
    </recommendedName>
    <alternativeName>
        <fullName evidence="10">Tyrosyl-tRNA synthetase</fullName>
    </alternativeName>
</protein>
<dbReference type="GO" id="GO:0006437">
    <property type="term" value="P:tyrosyl-tRNA aminoacylation"/>
    <property type="evidence" value="ECO:0007669"/>
    <property type="project" value="InterPro"/>
</dbReference>
<dbReference type="CDD" id="cd00805">
    <property type="entry name" value="TyrRS_core"/>
    <property type="match status" value="1"/>
</dbReference>
<evidence type="ECO:0000313" key="14">
    <source>
        <dbReference type="Proteomes" id="UP000838763"/>
    </source>
</evidence>
<feature type="domain" description="Tyrosyl-tRNA synthetase C-terminal" evidence="12">
    <location>
        <begin position="412"/>
        <end position="528"/>
    </location>
</feature>
<evidence type="ECO:0000256" key="10">
    <source>
        <dbReference type="RuleBase" id="RU361234"/>
    </source>
</evidence>
<dbReference type="GO" id="GO:0003723">
    <property type="term" value="F:RNA binding"/>
    <property type="evidence" value="ECO:0007669"/>
    <property type="project" value="InterPro"/>
</dbReference>
<dbReference type="PROSITE" id="PS00178">
    <property type="entry name" value="AA_TRNA_LIGASE_I"/>
    <property type="match status" value="1"/>
</dbReference>
<reference evidence="13" key="1">
    <citation type="submission" date="2022-11" db="EMBL/GenBank/DDBJ databases">
        <authorList>
            <person name="Scott C."/>
            <person name="Bruce N."/>
        </authorList>
    </citation>
    <scope>NUCLEOTIDE SEQUENCE</scope>
</reference>
<dbReference type="Pfam" id="PF16714">
    <property type="entry name" value="TyrRSs_C"/>
    <property type="match status" value="1"/>
</dbReference>
<dbReference type="EMBL" id="CALLCH030000018">
    <property type="protein sequence ID" value="CAI4218703.1"/>
    <property type="molecule type" value="Genomic_DNA"/>
</dbReference>
<dbReference type="InterPro" id="IPR036986">
    <property type="entry name" value="S4_RNA-bd_sf"/>
</dbReference>
<keyword evidence="4" id="KW-0507">mRNA processing</keyword>
<evidence type="ECO:0000256" key="9">
    <source>
        <dbReference type="ARBA" id="ARBA00048248"/>
    </source>
</evidence>
<evidence type="ECO:0000256" key="7">
    <source>
        <dbReference type="ARBA" id="ARBA00022917"/>
    </source>
</evidence>
<evidence type="ECO:0000313" key="13">
    <source>
        <dbReference type="EMBL" id="CAI4218703.1"/>
    </source>
</evidence>
<evidence type="ECO:0000256" key="11">
    <source>
        <dbReference type="SAM" id="MobiDB-lite"/>
    </source>
</evidence>
<dbReference type="SUPFAM" id="SSF52374">
    <property type="entry name" value="Nucleotidylyl transferase"/>
    <property type="match status" value="1"/>
</dbReference>
<dbReference type="InterPro" id="IPR014729">
    <property type="entry name" value="Rossmann-like_a/b/a_fold"/>
</dbReference>
<evidence type="ECO:0000256" key="8">
    <source>
        <dbReference type="ARBA" id="ARBA00023146"/>
    </source>
</evidence>
<comment type="subcellular location">
    <subcellularLocation>
        <location evidence="1">Mitochondrion matrix</location>
    </subcellularLocation>
</comment>
<dbReference type="InterPro" id="IPR024088">
    <property type="entry name" value="Tyr-tRNA-ligase_bac-type"/>
</dbReference>
<feature type="compositionally biased region" description="Polar residues" evidence="11">
    <location>
        <begin position="567"/>
        <end position="588"/>
    </location>
</feature>
<keyword evidence="14" id="KW-1185">Reference proteome</keyword>
<comment type="catalytic activity">
    <reaction evidence="9 10">
        <text>tRNA(Tyr) + L-tyrosine + ATP = L-tyrosyl-tRNA(Tyr) + AMP + diphosphate + H(+)</text>
        <dbReference type="Rhea" id="RHEA:10220"/>
        <dbReference type="Rhea" id="RHEA-COMP:9706"/>
        <dbReference type="Rhea" id="RHEA-COMP:9707"/>
        <dbReference type="ChEBI" id="CHEBI:15378"/>
        <dbReference type="ChEBI" id="CHEBI:30616"/>
        <dbReference type="ChEBI" id="CHEBI:33019"/>
        <dbReference type="ChEBI" id="CHEBI:58315"/>
        <dbReference type="ChEBI" id="CHEBI:78442"/>
        <dbReference type="ChEBI" id="CHEBI:78536"/>
        <dbReference type="ChEBI" id="CHEBI:456215"/>
        <dbReference type="EC" id="6.1.1.1"/>
    </reaction>
</comment>
<dbReference type="NCBIfam" id="TIGR00234">
    <property type="entry name" value="tyrS"/>
    <property type="match status" value="1"/>
</dbReference>
<dbReference type="Gene3D" id="1.10.240.10">
    <property type="entry name" value="Tyrosyl-Transfer RNA Synthetase"/>
    <property type="match status" value="1"/>
</dbReference>
<feature type="compositionally biased region" description="Acidic residues" evidence="11">
    <location>
        <begin position="545"/>
        <end position="562"/>
    </location>
</feature>
<dbReference type="InterPro" id="IPR001412">
    <property type="entry name" value="aa-tRNA-synth_I_CS"/>
</dbReference>
<dbReference type="InterPro" id="IPR032005">
    <property type="entry name" value="TyrRSs_C"/>
</dbReference>
<comment type="caution">
    <text evidence="13">The sequence shown here is derived from an EMBL/GenBank/DDBJ whole genome shotgun (WGS) entry which is preliminary data.</text>
</comment>
<evidence type="ECO:0000256" key="2">
    <source>
        <dbReference type="ARBA" id="ARBA00005594"/>
    </source>
</evidence>
<dbReference type="PANTHER" id="PTHR11766">
    <property type="entry name" value="TYROSYL-TRNA SYNTHETASE"/>
    <property type="match status" value="1"/>
</dbReference>
<keyword evidence="7 10" id="KW-0648">Protein biosynthesis</keyword>
<dbReference type="GO" id="GO:0004831">
    <property type="term" value="F:tyrosine-tRNA ligase activity"/>
    <property type="evidence" value="ECO:0007669"/>
    <property type="project" value="UniProtKB-EC"/>
</dbReference>
<name>A0A9P1H9W5_9PEZI</name>
<dbReference type="PROSITE" id="PS51257">
    <property type="entry name" value="PROKAR_LIPOPROTEIN"/>
    <property type="match status" value="1"/>
</dbReference>
<dbReference type="FunFam" id="3.40.50.620:FF:000227">
    <property type="entry name" value="Tyrosine--tRNA ligase"/>
    <property type="match status" value="1"/>
</dbReference>
<dbReference type="FunFam" id="1.10.240.10:FF:000001">
    <property type="entry name" value="Tyrosine--tRNA ligase"/>
    <property type="match status" value="1"/>
</dbReference>
<sequence length="601" mass="67346">MPLRPLPAMAFLQACEPFPFEELRVECRRLVASAEKDWAARAKDISAGRRQHVWDIFDERGFIKDVAGRPELIKELILKKRIGAYVGIDPTAESLHIGHLLPLMPLFWLYFNGLPTTTLIGGATARVGDPTGRLQSRETLSNADVAKNITKIHYQLKKIWANVQSIGRKYGHEGEWAGRPYLKNNNMWLNSLPLYDFLKRLGRHTRIGPMLSRETVKRKMNEGDGMSFAEFTYPLLQGWDFWHLYSKNSVQMQIGGSDQYGNIVAGIDIVKTCRDTETAEYLKFPSDWSHDPIGFTVPLLTDSSGAKFGKSAGNAVWLDNTLTAPFELYGYFVRRPDEDVENLLKLFTFLPLPDISRLMALHGENVARRIAQHVLAFEVTSLIHGPEVALREQMQHQLMFGKSPSSSPRAWSPRPRETIKLPESLVNGKSMARILYACGLASSTSDGTRLVQNSGAYVAASPGPHKQRLIPGSLDWTPIKTWYPSDTARFLIDGRILILRKGKYNVRIIEVISDEEWKESGMTYPGEPYTGKLRQVLKALKEEKALDEEGALEHDEEFSEGSEEGKNGTNSPPSPSELSTTIPISTSLWVPGKANPIKGAT</sequence>
<proteinExistence type="inferred from homology"/>
<evidence type="ECO:0000256" key="5">
    <source>
        <dbReference type="ARBA" id="ARBA00022741"/>
    </source>
</evidence>
<evidence type="ECO:0000256" key="6">
    <source>
        <dbReference type="ARBA" id="ARBA00022840"/>
    </source>
</evidence>
<evidence type="ECO:0000259" key="12">
    <source>
        <dbReference type="Pfam" id="PF16714"/>
    </source>
</evidence>
<evidence type="ECO:0000256" key="4">
    <source>
        <dbReference type="ARBA" id="ARBA00022664"/>
    </source>
</evidence>
<accession>A0A9P1H9W5</accession>
<dbReference type="Gene3D" id="3.40.50.620">
    <property type="entry name" value="HUPs"/>
    <property type="match status" value="1"/>
</dbReference>
<comment type="similarity">
    <text evidence="2 10">Belongs to the class-I aminoacyl-tRNA synthetase family.</text>
</comment>
<dbReference type="PRINTS" id="PR01040">
    <property type="entry name" value="TRNASYNTHTYR"/>
</dbReference>
<keyword evidence="3 10" id="KW-0436">Ligase</keyword>
<dbReference type="AlphaFoldDB" id="A0A9P1H9W5"/>
<dbReference type="InterPro" id="IPR002307">
    <property type="entry name" value="Tyr-tRNA-ligase"/>
</dbReference>
<keyword evidence="5 10" id="KW-0547">Nucleotide-binding</keyword>
<dbReference type="InterPro" id="IPR002305">
    <property type="entry name" value="aa-tRNA-synth_Ic"/>
</dbReference>
<feature type="region of interest" description="Disordered" evidence="11">
    <location>
        <begin position="545"/>
        <end position="601"/>
    </location>
</feature>
<dbReference type="Pfam" id="PF00579">
    <property type="entry name" value="tRNA-synt_1b"/>
    <property type="match status" value="1"/>
</dbReference>
<dbReference type="EC" id="6.1.1.1" evidence="10"/>
<evidence type="ECO:0000256" key="1">
    <source>
        <dbReference type="ARBA" id="ARBA00004305"/>
    </source>
</evidence>
<dbReference type="Gene3D" id="3.10.290.10">
    <property type="entry name" value="RNA-binding S4 domain"/>
    <property type="match status" value="1"/>
</dbReference>
<dbReference type="PANTHER" id="PTHR11766:SF0">
    <property type="entry name" value="TYROSINE--TRNA LIGASE, MITOCHONDRIAL"/>
    <property type="match status" value="1"/>
</dbReference>
<dbReference type="GO" id="GO:0005759">
    <property type="term" value="C:mitochondrial matrix"/>
    <property type="evidence" value="ECO:0007669"/>
    <property type="project" value="UniProtKB-SubCell"/>
</dbReference>
<dbReference type="OrthoDB" id="337870at2759"/>
<gene>
    <name evidence="13" type="ORF">PPNO1_LOCUS8278</name>
</gene>
<organism evidence="13 14">
    <name type="scientific">Parascedosporium putredinis</name>
    <dbReference type="NCBI Taxonomy" id="1442378"/>
    <lineage>
        <taxon>Eukaryota</taxon>
        <taxon>Fungi</taxon>
        <taxon>Dikarya</taxon>
        <taxon>Ascomycota</taxon>
        <taxon>Pezizomycotina</taxon>
        <taxon>Sordariomycetes</taxon>
        <taxon>Hypocreomycetidae</taxon>
        <taxon>Microascales</taxon>
        <taxon>Microascaceae</taxon>
        <taxon>Parascedosporium</taxon>
    </lineage>
</organism>
<keyword evidence="8 10" id="KW-0030">Aminoacyl-tRNA synthetase</keyword>
<dbReference type="GO" id="GO:0006397">
    <property type="term" value="P:mRNA processing"/>
    <property type="evidence" value="ECO:0007669"/>
    <property type="project" value="UniProtKB-KW"/>
</dbReference>
<dbReference type="GO" id="GO:0005829">
    <property type="term" value="C:cytosol"/>
    <property type="evidence" value="ECO:0007669"/>
    <property type="project" value="TreeGrafter"/>
</dbReference>
<evidence type="ECO:0000256" key="3">
    <source>
        <dbReference type="ARBA" id="ARBA00022598"/>
    </source>
</evidence>
<keyword evidence="6 10" id="KW-0067">ATP-binding</keyword>
<dbReference type="GO" id="GO:0005524">
    <property type="term" value="F:ATP binding"/>
    <property type="evidence" value="ECO:0007669"/>
    <property type="project" value="UniProtKB-KW"/>
</dbReference>